<name>A0A4R6SAS7_9FIRM</name>
<evidence type="ECO:0000313" key="2">
    <source>
        <dbReference type="EMBL" id="TDP96961.1"/>
    </source>
</evidence>
<evidence type="ECO:0000256" key="1">
    <source>
        <dbReference type="SAM" id="Phobius"/>
    </source>
</evidence>
<gene>
    <name evidence="2" type="ORF">C7957_10656</name>
</gene>
<dbReference type="EMBL" id="SNXX01000006">
    <property type="protein sequence ID" value="TDP96961.1"/>
    <property type="molecule type" value="Genomic_DNA"/>
</dbReference>
<evidence type="ECO:0008006" key="4">
    <source>
        <dbReference type="Google" id="ProtNLM"/>
    </source>
</evidence>
<reference evidence="2 3" key="1">
    <citation type="submission" date="2019-03" db="EMBL/GenBank/DDBJ databases">
        <title>Subsurface microbial communities from deep shales in Ohio and West Virginia, USA.</title>
        <authorList>
            <person name="Wrighton K."/>
        </authorList>
    </citation>
    <scope>NUCLEOTIDE SEQUENCE [LARGE SCALE GENOMIC DNA]</scope>
    <source>
        <strain evidence="2 3">MSL 7</strain>
    </source>
</reference>
<dbReference type="Proteomes" id="UP000295176">
    <property type="component" value="Unassembled WGS sequence"/>
</dbReference>
<sequence>MKTIRNNDGFALVASIILIAILLVLITVLVNISLAEYRQAERNKNDVKAYFLARSGADLMANYIINNESDASALLETGKDYNLRDGSENFISTINILNKTTKNYEISSNAEINGVSKTVKVNIKKYDLFDTAIFAKSNLDFSKMEDLDLNDANINVETNGDNINDPENFIPDEQEITNSTKEFKSIDWDTNPTIQELVNNDPTGKEIIDDTISESGYYKDVTYTNGTLTVDFGDKDTINIAVDNFDFKADMNFIPADDLTNRHLNLYVKESITFQTPNVEIPNLNIFLMKDSEITLIANSDLPDEKGIFVYGPEATMVMQSNKTHFAGGIIVDSFEGQGNLAMGSYTYQPFSTEDMEYIEDIIDNKFFINSWSR</sequence>
<keyword evidence="1" id="KW-0472">Membrane</keyword>
<evidence type="ECO:0000313" key="3">
    <source>
        <dbReference type="Proteomes" id="UP000295176"/>
    </source>
</evidence>
<keyword evidence="1" id="KW-0812">Transmembrane</keyword>
<accession>A0A4R6SAS7</accession>
<feature type="transmembrane region" description="Helical" evidence="1">
    <location>
        <begin position="12"/>
        <end position="34"/>
    </location>
</feature>
<protein>
    <recommendedName>
        <fullName evidence="4">PilX-like prepilin protein</fullName>
    </recommendedName>
</protein>
<dbReference type="AlphaFoldDB" id="A0A4R6SAS7"/>
<keyword evidence="1" id="KW-1133">Transmembrane helix</keyword>
<proteinExistence type="predicted"/>
<organism evidence="2 3">
    <name type="scientific">Halanaerobium saccharolyticum</name>
    <dbReference type="NCBI Taxonomy" id="43595"/>
    <lineage>
        <taxon>Bacteria</taxon>
        <taxon>Bacillati</taxon>
        <taxon>Bacillota</taxon>
        <taxon>Clostridia</taxon>
        <taxon>Halanaerobiales</taxon>
        <taxon>Halanaerobiaceae</taxon>
        <taxon>Halanaerobium</taxon>
    </lineage>
</organism>
<comment type="caution">
    <text evidence="2">The sequence shown here is derived from an EMBL/GenBank/DDBJ whole genome shotgun (WGS) entry which is preliminary data.</text>
</comment>